<evidence type="ECO:0000256" key="6">
    <source>
        <dbReference type="ARBA" id="ARBA00022989"/>
    </source>
</evidence>
<feature type="transmembrane region" description="Helical" evidence="9">
    <location>
        <begin position="269"/>
        <end position="291"/>
    </location>
</feature>
<evidence type="ECO:0000256" key="5">
    <source>
        <dbReference type="ARBA" id="ARBA00022692"/>
    </source>
</evidence>
<organism evidence="10 11">
    <name type="scientific">Candidatus Nitrosoglobus terrae</name>
    <dbReference type="NCBI Taxonomy" id="1630141"/>
    <lineage>
        <taxon>Bacteria</taxon>
        <taxon>Pseudomonadati</taxon>
        <taxon>Pseudomonadota</taxon>
        <taxon>Gammaproteobacteria</taxon>
        <taxon>Chromatiales</taxon>
        <taxon>Chromatiaceae</taxon>
        <taxon>Candidatus Nitrosoglobus</taxon>
    </lineage>
</organism>
<keyword evidence="7 9" id="KW-0472">Membrane</keyword>
<evidence type="ECO:0000256" key="7">
    <source>
        <dbReference type="ARBA" id="ARBA00023136"/>
    </source>
</evidence>
<reference evidence="10 11" key="1">
    <citation type="journal article" date="2017" name="ISME J.">
        <title>An acid-tolerant ammonia-oxidizing ?-proteobacterium from soil.</title>
        <authorList>
            <person name="Hayatsu M."/>
            <person name="Tago K."/>
            <person name="Uchiyama I."/>
            <person name="Toyoda A."/>
            <person name="Wang Y."/>
            <person name="Shimomura Y."/>
            <person name="Okubo T."/>
            <person name="Kurisu F."/>
            <person name="Hirono Y."/>
            <person name="Nonaka K."/>
            <person name="Akiyama H."/>
            <person name="Itoh T."/>
            <person name="Takami H."/>
        </authorList>
    </citation>
    <scope>NUCLEOTIDE SEQUENCE [LARGE SCALE GENOMIC DNA]</scope>
    <source>
        <strain evidence="10 11">TAO100</strain>
    </source>
</reference>
<evidence type="ECO:0000256" key="2">
    <source>
        <dbReference type="ARBA" id="ARBA00004651"/>
    </source>
</evidence>
<dbReference type="GO" id="GO:0015920">
    <property type="term" value="P:lipopolysaccharide transport"/>
    <property type="evidence" value="ECO:0007669"/>
    <property type="project" value="TreeGrafter"/>
</dbReference>
<feature type="transmembrane region" description="Helical" evidence="9">
    <location>
        <begin position="12"/>
        <end position="33"/>
    </location>
</feature>
<comment type="function">
    <text evidence="1">Part of the ABC transporter complex LptBFG involved in the translocation of lipopolysaccharide (LPS) from the inner membrane to the outer membrane.</text>
</comment>
<comment type="subunit">
    <text evidence="8">Component of the lipopolysaccharide transport and assembly complex. The LptBFG transporter is composed of two ATP-binding proteins (LptB) and two transmembrane proteins (LptF and LptG).</text>
</comment>
<dbReference type="AlphaFoldDB" id="A0A1Q2SMW1"/>
<keyword evidence="5 9" id="KW-0812">Transmembrane</keyword>
<dbReference type="RefSeq" id="WP_096527002.1">
    <property type="nucleotide sequence ID" value="NZ_AP014836.1"/>
</dbReference>
<name>A0A1Q2SMW1_9GAMM</name>
<evidence type="ECO:0000256" key="4">
    <source>
        <dbReference type="ARBA" id="ARBA00022475"/>
    </source>
</evidence>
<proteinExistence type="inferred from homology"/>
<feature type="transmembrane region" description="Helical" evidence="9">
    <location>
        <begin position="303"/>
        <end position="320"/>
    </location>
</feature>
<protein>
    <submittedName>
        <fullName evidence="10">YjgP/YjgQ family permease</fullName>
    </submittedName>
</protein>
<keyword evidence="6 9" id="KW-1133">Transmembrane helix</keyword>
<comment type="similarity">
    <text evidence="3">Belongs to the LptF/LptG family.</text>
</comment>
<evidence type="ECO:0000256" key="9">
    <source>
        <dbReference type="SAM" id="Phobius"/>
    </source>
</evidence>
<dbReference type="InterPro" id="IPR030923">
    <property type="entry name" value="LptG"/>
</dbReference>
<dbReference type="PANTHER" id="PTHR33529:SF2">
    <property type="entry name" value="LIPOPOLYSACCHARIDE EXPORT SYSTEM PERMEASE PROTEIN LPTG"/>
    <property type="match status" value="1"/>
</dbReference>
<evidence type="ECO:0000313" key="11">
    <source>
        <dbReference type="Proteomes" id="UP000243679"/>
    </source>
</evidence>
<evidence type="ECO:0000313" key="10">
    <source>
        <dbReference type="EMBL" id="BAW80453.1"/>
    </source>
</evidence>
<dbReference type="GO" id="GO:0043190">
    <property type="term" value="C:ATP-binding cassette (ABC) transporter complex"/>
    <property type="evidence" value="ECO:0007669"/>
    <property type="project" value="InterPro"/>
</dbReference>
<dbReference type="InterPro" id="IPR005495">
    <property type="entry name" value="LptG/LptF_permease"/>
</dbReference>
<dbReference type="Proteomes" id="UP000243679">
    <property type="component" value="Chromosome"/>
</dbReference>
<dbReference type="EMBL" id="AP014836">
    <property type="protein sequence ID" value="BAW80453.1"/>
    <property type="molecule type" value="Genomic_DNA"/>
</dbReference>
<gene>
    <name evidence="10" type="ORF">TAO_1083</name>
</gene>
<accession>A0A1Q2SMW1</accession>
<feature type="transmembrane region" description="Helical" evidence="9">
    <location>
        <begin position="103"/>
        <end position="122"/>
    </location>
</feature>
<keyword evidence="4" id="KW-1003">Cell membrane</keyword>
<keyword evidence="11" id="KW-1185">Reference proteome</keyword>
<comment type="subcellular location">
    <subcellularLocation>
        <location evidence="2">Cell membrane</location>
        <topology evidence="2">Multi-pass membrane protein</topology>
    </subcellularLocation>
</comment>
<dbReference type="PANTHER" id="PTHR33529">
    <property type="entry name" value="SLR0882 PROTEIN-RELATED"/>
    <property type="match status" value="1"/>
</dbReference>
<dbReference type="Pfam" id="PF03739">
    <property type="entry name" value="LptF_LptG"/>
    <property type="match status" value="1"/>
</dbReference>
<evidence type="ECO:0000256" key="1">
    <source>
        <dbReference type="ARBA" id="ARBA00002265"/>
    </source>
</evidence>
<dbReference type="OrthoDB" id="9776227at2"/>
<feature type="transmembrane region" description="Helical" evidence="9">
    <location>
        <begin position="332"/>
        <end position="350"/>
    </location>
</feature>
<sequence length="354" mass="39792">MKILDRYIAKAIINYTLLVLLVLIALYTFLSFVTELEEVGRGNYKASDALNYTVYSIPQHIYDLLPVASLLGSVLGLGNLAGQSELVAMRTAGFSVERIVRSALTAGIVFVVMTVLIGEVVAPPAEQAANKLRSLAKTGQISEKAEQGFWTRSGNAFNHIGRVLPNGQYADIELFEFDNHHQLHSIVRAARADYHDGGWYLIEVTQQIISAEGIMVRRLDKALWKSKLNPDILEIVMVDPQQLSAWELYRYIDYLQENKQATERYQQAFWSKIVAPFNTLIMMFLAIPFIFGPLRSVSVGQRIFIGALVGIGFFLFNRFFNRVGVVFELPLILSATFPSFLSLSIGVVMLRRVY</sequence>
<dbReference type="KEGG" id="ntt:TAO_1083"/>
<dbReference type="NCBIfam" id="TIGR04408">
    <property type="entry name" value="LptG_lptG"/>
    <property type="match status" value="1"/>
</dbReference>
<evidence type="ECO:0000256" key="3">
    <source>
        <dbReference type="ARBA" id="ARBA00007725"/>
    </source>
</evidence>
<dbReference type="GO" id="GO:0055085">
    <property type="term" value="P:transmembrane transport"/>
    <property type="evidence" value="ECO:0007669"/>
    <property type="project" value="InterPro"/>
</dbReference>
<evidence type="ECO:0000256" key="8">
    <source>
        <dbReference type="ARBA" id="ARBA00026081"/>
    </source>
</evidence>